<feature type="compositionally biased region" description="Polar residues" evidence="4">
    <location>
        <begin position="10"/>
        <end position="20"/>
    </location>
</feature>
<evidence type="ECO:0000256" key="1">
    <source>
        <dbReference type="ARBA" id="ARBA00022737"/>
    </source>
</evidence>
<dbReference type="SUPFAM" id="SSF48403">
    <property type="entry name" value="Ankyrin repeat"/>
    <property type="match status" value="1"/>
</dbReference>
<feature type="repeat" description="ANK" evidence="3">
    <location>
        <begin position="181"/>
        <end position="213"/>
    </location>
</feature>
<evidence type="ECO:0000259" key="5">
    <source>
        <dbReference type="SMART" id="SM00355"/>
    </source>
</evidence>
<evidence type="ECO:0000256" key="4">
    <source>
        <dbReference type="SAM" id="MobiDB-lite"/>
    </source>
</evidence>
<evidence type="ECO:0000256" key="2">
    <source>
        <dbReference type="ARBA" id="ARBA00023043"/>
    </source>
</evidence>
<dbReference type="Gene3D" id="1.25.40.20">
    <property type="entry name" value="Ankyrin repeat-containing domain"/>
    <property type="match status" value="1"/>
</dbReference>
<feature type="domain" description="C2H2-type" evidence="5">
    <location>
        <begin position="64"/>
        <end position="86"/>
    </location>
</feature>
<proteinExistence type="predicted"/>
<dbReference type="SMART" id="SM00355">
    <property type="entry name" value="ZnF_C2H2"/>
    <property type="match status" value="3"/>
</dbReference>
<protein>
    <recommendedName>
        <fullName evidence="5">C2H2-type domain-containing protein</fullName>
    </recommendedName>
</protein>
<keyword evidence="7" id="KW-1185">Reference proteome</keyword>
<name>A0A232LWQ7_9EURO</name>
<evidence type="ECO:0000313" key="6">
    <source>
        <dbReference type="EMBL" id="OXV08556.1"/>
    </source>
</evidence>
<dbReference type="InterPro" id="IPR002110">
    <property type="entry name" value="Ankyrin_rpt"/>
</dbReference>
<dbReference type="OrthoDB" id="20872at2759"/>
<dbReference type="AlphaFoldDB" id="A0A232LWQ7"/>
<comment type="caution">
    <text evidence="6">The sequence shown here is derived from an EMBL/GenBank/DDBJ whole genome shotgun (WGS) entry which is preliminary data.</text>
</comment>
<evidence type="ECO:0000256" key="3">
    <source>
        <dbReference type="PROSITE-ProRule" id="PRU00023"/>
    </source>
</evidence>
<feature type="repeat" description="ANK" evidence="3">
    <location>
        <begin position="214"/>
        <end position="234"/>
    </location>
</feature>
<dbReference type="PROSITE" id="PS50297">
    <property type="entry name" value="ANK_REP_REGION"/>
    <property type="match status" value="2"/>
</dbReference>
<accession>A0A232LWQ7</accession>
<dbReference type="Pfam" id="PF12796">
    <property type="entry name" value="Ank_2"/>
    <property type="match status" value="1"/>
</dbReference>
<feature type="domain" description="C2H2-type" evidence="5">
    <location>
        <begin position="39"/>
        <end position="60"/>
    </location>
</feature>
<dbReference type="PANTHER" id="PTHR24198:SF165">
    <property type="entry name" value="ANKYRIN REPEAT-CONTAINING PROTEIN-RELATED"/>
    <property type="match status" value="1"/>
</dbReference>
<organism evidence="6 7">
    <name type="scientific">Elaphomyces granulatus</name>
    <dbReference type="NCBI Taxonomy" id="519963"/>
    <lineage>
        <taxon>Eukaryota</taxon>
        <taxon>Fungi</taxon>
        <taxon>Dikarya</taxon>
        <taxon>Ascomycota</taxon>
        <taxon>Pezizomycotina</taxon>
        <taxon>Eurotiomycetes</taxon>
        <taxon>Eurotiomycetidae</taxon>
        <taxon>Eurotiales</taxon>
        <taxon>Elaphomycetaceae</taxon>
        <taxon>Elaphomyces</taxon>
    </lineage>
</organism>
<dbReference type="Proteomes" id="UP000243515">
    <property type="component" value="Unassembled WGS sequence"/>
</dbReference>
<keyword evidence="2 3" id="KW-0040">ANK repeat</keyword>
<dbReference type="SMART" id="SM00248">
    <property type="entry name" value="ANK"/>
    <property type="match status" value="3"/>
</dbReference>
<dbReference type="InterPro" id="IPR036770">
    <property type="entry name" value="Ankyrin_rpt-contain_sf"/>
</dbReference>
<keyword evidence="1" id="KW-0677">Repeat</keyword>
<evidence type="ECO:0000313" key="7">
    <source>
        <dbReference type="Proteomes" id="UP000243515"/>
    </source>
</evidence>
<dbReference type="Gene3D" id="3.30.160.60">
    <property type="entry name" value="Classic Zinc Finger"/>
    <property type="match status" value="1"/>
</dbReference>
<feature type="domain" description="C2H2-type" evidence="5">
    <location>
        <begin position="93"/>
        <end position="119"/>
    </location>
</feature>
<dbReference type="InterPro" id="IPR013087">
    <property type="entry name" value="Znf_C2H2_type"/>
</dbReference>
<dbReference type="EMBL" id="NPHW01004042">
    <property type="protein sequence ID" value="OXV08556.1"/>
    <property type="molecule type" value="Genomic_DNA"/>
</dbReference>
<dbReference type="PANTHER" id="PTHR24198">
    <property type="entry name" value="ANKYRIN REPEAT AND PROTEIN KINASE DOMAIN-CONTAINING PROTEIN"/>
    <property type="match status" value="1"/>
</dbReference>
<reference evidence="6 7" key="1">
    <citation type="journal article" date="2015" name="Environ. Microbiol.">
        <title>Metagenome sequence of Elaphomyces granulatus from sporocarp tissue reveals Ascomycota ectomycorrhizal fingerprints of genome expansion and a Proteobacteria-rich microbiome.</title>
        <authorList>
            <person name="Quandt C.A."/>
            <person name="Kohler A."/>
            <person name="Hesse C.N."/>
            <person name="Sharpton T.J."/>
            <person name="Martin F."/>
            <person name="Spatafora J.W."/>
        </authorList>
    </citation>
    <scope>NUCLEOTIDE SEQUENCE [LARGE SCALE GENOMIC DNA]</scope>
    <source>
        <strain evidence="6 7">OSC145934</strain>
    </source>
</reference>
<dbReference type="PROSITE" id="PS50088">
    <property type="entry name" value="ANK_REPEAT"/>
    <property type="match status" value="2"/>
</dbReference>
<sequence length="294" mass="32300">MQLENPDMLINNSPEPQVDTLSTNSISHHHLATHNHANIRCESCGKIFTRGKYSRHEKTHSRPNRCHCGQGFALKRDLDRHKASVHKSTPTIFHCKVPGCRFQGSTRIDNLQRHMRAAHGMSSFKGDDTKQDIQSAYQDSLEEFKSYEGKKIQMITAFRGKIDIGQFLAESGDSIITNFGPGKTPLHVAALYGNVELVKALLSNNPGNNVNDGDGNLPLHYAAKNGHLAVVELLAAQDHDHINSLDSSARTPLSHAAEAGRESVVELFMARGLKGIDSVDRLGRTPISSGPRST</sequence>
<feature type="region of interest" description="Disordered" evidence="4">
    <location>
        <begin position="1"/>
        <end position="20"/>
    </location>
</feature>
<gene>
    <name evidence="6" type="ORF">Egran_03681</name>
</gene>